<dbReference type="InterPro" id="IPR050333">
    <property type="entry name" value="SLRP"/>
</dbReference>
<feature type="region of interest" description="Disordered" evidence="14">
    <location>
        <begin position="1"/>
        <end position="26"/>
    </location>
</feature>
<evidence type="ECO:0000259" key="15">
    <source>
        <dbReference type="SMART" id="SM00013"/>
    </source>
</evidence>
<evidence type="ECO:0000256" key="12">
    <source>
        <dbReference type="ARBA" id="ARBA00023157"/>
    </source>
</evidence>
<keyword evidence="6" id="KW-0272">Extracellular matrix</keyword>
<evidence type="ECO:0000256" key="4">
    <source>
        <dbReference type="ARBA" id="ARBA00013370"/>
    </source>
</evidence>
<keyword evidence="7" id="KW-0433">Leucine-rich repeat</keyword>
<comment type="subunit">
    <text evidence="3">Binds to laminin.</text>
</comment>
<dbReference type="InterPro" id="IPR000372">
    <property type="entry name" value="LRRNT"/>
</dbReference>
<evidence type="ECO:0000256" key="11">
    <source>
        <dbReference type="ARBA" id="ARBA00022974"/>
    </source>
</evidence>
<dbReference type="OrthoDB" id="6359842at2759"/>
<keyword evidence="9" id="KW-0732">Signal</keyword>
<proteinExistence type="inferred from homology"/>
<reference evidence="16 17" key="1">
    <citation type="journal article" date="2018" name="Nat. Ecol. Evol.">
        <title>Shark genomes provide insights into elasmobranch evolution and the origin of vertebrates.</title>
        <authorList>
            <person name="Hara Y"/>
            <person name="Yamaguchi K"/>
            <person name="Onimaru K"/>
            <person name="Kadota M"/>
            <person name="Koyanagi M"/>
            <person name="Keeley SD"/>
            <person name="Tatsumi K"/>
            <person name="Tanaka K"/>
            <person name="Motone F"/>
            <person name="Kageyama Y"/>
            <person name="Nozu R"/>
            <person name="Adachi N"/>
            <person name="Nishimura O"/>
            <person name="Nakagawa R"/>
            <person name="Tanegashima C"/>
            <person name="Kiyatake I"/>
            <person name="Matsumoto R"/>
            <person name="Murakumo K"/>
            <person name="Nishida K"/>
            <person name="Terakita A"/>
            <person name="Kuratani S"/>
            <person name="Sato K"/>
            <person name="Hyodo S Kuraku.S."/>
        </authorList>
    </citation>
    <scope>NUCLEOTIDE SEQUENCE [LARGE SCALE GENOMIC DNA]</scope>
</reference>
<dbReference type="InterPro" id="IPR003591">
    <property type="entry name" value="Leu-rich_rpt_typical-subtyp"/>
</dbReference>
<dbReference type="FunFam" id="3.80.10.10:FF:000770">
    <property type="entry name" value="Uncharacterized protein"/>
    <property type="match status" value="1"/>
</dbReference>
<keyword evidence="5" id="KW-0964">Secreted</keyword>
<sequence length="376" mass="42359">MHSPSPNPGQTNGSSYGTGKKQKTSSKASPYIPEMKAIQLPVFALLVSSVLCQYDYNEYFGYYNLINLQAPTYPVCSVECDCPLNFPTAMYCNHRKLKSIPLVPAEIKYLYLHSNQLTGIPNNAFENATGLQWLVLDDNQITSDNVGKNAFSKLKSLKRLYLNRNNLTDVVRGLPKSLKELRLSSNRISKVGNTLRGLENLTTLQLNDNKLKDVGSLSGLKSLTYLDLSGNQLAKLPDDPPEGIEMFYVTNNKIKSIPKDYFNKIKDLQYLRMSHNEITDDGIPDKIFNITSLIELDLAYNDLKSIPLVNERLENLYLQANKIDKFTLQSFCRVTGPLDFSSIRHLRLDGNNISRASVPYDLIRCLPLASDITLDF</sequence>
<dbReference type="InterPro" id="IPR032675">
    <property type="entry name" value="LRR_dom_sf"/>
</dbReference>
<dbReference type="SMART" id="SM00364">
    <property type="entry name" value="LRR_BAC"/>
    <property type="match status" value="5"/>
</dbReference>
<evidence type="ECO:0000256" key="3">
    <source>
        <dbReference type="ARBA" id="ARBA00011719"/>
    </source>
</evidence>
<organism evidence="16 17">
    <name type="scientific">Chiloscyllium punctatum</name>
    <name type="common">Brownbanded bambooshark</name>
    <name type="synonym">Hemiscyllium punctatum</name>
    <dbReference type="NCBI Taxonomy" id="137246"/>
    <lineage>
        <taxon>Eukaryota</taxon>
        <taxon>Metazoa</taxon>
        <taxon>Chordata</taxon>
        <taxon>Craniata</taxon>
        <taxon>Vertebrata</taxon>
        <taxon>Chondrichthyes</taxon>
        <taxon>Elasmobranchii</taxon>
        <taxon>Galeomorphii</taxon>
        <taxon>Galeoidea</taxon>
        <taxon>Orectolobiformes</taxon>
        <taxon>Hemiscylliidae</taxon>
        <taxon>Chiloscyllium</taxon>
    </lineage>
</organism>
<evidence type="ECO:0000256" key="9">
    <source>
        <dbReference type="ARBA" id="ARBA00022729"/>
    </source>
</evidence>
<evidence type="ECO:0000256" key="13">
    <source>
        <dbReference type="ARBA" id="ARBA00023180"/>
    </source>
</evidence>
<feature type="domain" description="LRRNT" evidence="15">
    <location>
        <begin position="75"/>
        <end position="109"/>
    </location>
</feature>
<dbReference type="PANTHER" id="PTHR45712:SF6">
    <property type="entry name" value="LUMICAN"/>
    <property type="match status" value="1"/>
</dbReference>
<evidence type="ECO:0000256" key="8">
    <source>
        <dbReference type="ARBA" id="ARBA00022641"/>
    </source>
</evidence>
<keyword evidence="17" id="KW-1185">Reference proteome</keyword>
<name>A0A401SXU5_CHIPU</name>
<dbReference type="Gene3D" id="3.80.10.10">
    <property type="entry name" value="Ribonuclease Inhibitor"/>
    <property type="match status" value="2"/>
</dbReference>
<protein>
    <recommendedName>
        <fullName evidence="4">Lumican</fullName>
    </recommendedName>
</protein>
<evidence type="ECO:0000256" key="6">
    <source>
        <dbReference type="ARBA" id="ARBA00022530"/>
    </source>
</evidence>
<evidence type="ECO:0000256" key="14">
    <source>
        <dbReference type="SAM" id="MobiDB-lite"/>
    </source>
</evidence>
<dbReference type="SMART" id="SM00369">
    <property type="entry name" value="LRR_TYP"/>
    <property type="match status" value="7"/>
</dbReference>
<evidence type="ECO:0000256" key="1">
    <source>
        <dbReference type="ARBA" id="ARBA00004498"/>
    </source>
</evidence>
<dbReference type="Pfam" id="PF13855">
    <property type="entry name" value="LRR_8"/>
    <property type="match status" value="3"/>
</dbReference>
<comment type="caution">
    <text evidence="16">The sequence shown here is derived from an EMBL/GenBank/DDBJ whole genome shotgun (WGS) entry which is preliminary data.</text>
</comment>
<dbReference type="FunFam" id="3.80.10.10:FF:000073">
    <property type="entry name" value="Lumican"/>
    <property type="match status" value="1"/>
</dbReference>
<keyword evidence="13" id="KW-0325">Glycoprotein</keyword>
<keyword evidence="11" id="KW-0654">Proteoglycan</keyword>
<dbReference type="PROSITE" id="PS51450">
    <property type="entry name" value="LRR"/>
    <property type="match status" value="5"/>
</dbReference>
<comment type="similarity">
    <text evidence="2">Belongs to the small leucine-rich proteoglycan (SLRP) family. SLRP class II subfamily.</text>
</comment>
<evidence type="ECO:0000256" key="5">
    <source>
        <dbReference type="ARBA" id="ARBA00022525"/>
    </source>
</evidence>
<dbReference type="AlphaFoldDB" id="A0A401SXU5"/>
<feature type="compositionally biased region" description="Polar residues" evidence="14">
    <location>
        <begin position="8"/>
        <end position="17"/>
    </location>
</feature>
<evidence type="ECO:0000313" key="17">
    <source>
        <dbReference type="Proteomes" id="UP000287033"/>
    </source>
</evidence>
<comment type="subcellular location">
    <subcellularLocation>
        <location evidence="1">Secreted</location>
        <location evidence="1">Extracellular space</location>
        <location evidence="1">Extracellular matrix</location>
    </subcellularLocation>
</comment>
<keyword evidence="12" id="KW-1015">Disulfide bond</keyword>
<dbReference type="Proteomes" id="UP000287033">
    <property type="component" value="Unassembled WGS sequence"/>
</dbReference>
<keyword evidence="8" id="KW-0765">Sulfation</keyword>
<accession>A0A401SXU5</accession>
<dbReference type="OMA" id="DCPINFP"/>
<evidence type="ECO:0000313" key="16">
    <source>
        <dbReference type="EMBL" id="GCC35214.1"/>
    </source>
</evidence>
<evidence type="ECO:0000256" key="7">
    <source>
        <dbReference type="ARBA" id="ARBA00022614"/>
    </source>
</evidence>
<dbReference type="SMART" id="SM00013">
    <property type="entry name" value="LRRNT"/>
    <property type="match status" value="1"/>
</dbReference>
<dbReference type="PRINTS" id="PR00019">
    <property type="entry name" value="LEURICHRPT"/>
</dbReference>
<keyword evidence="10" id="KW-0677">Repeat</keyword>
<evidence type="ECO:0000256" key="2">
    <source>
        <dbReference type="ARBA" id="ARBA00005818"/>
    </source>
</evidence>
<dbReference type="InterPro" id="IPR001611">
    <property type="entry name" value="Leu-rich_rpt"/>
</dbReference>
<dbReference type="GO" id="GO:0005615">
    <property type="term" value="C:extracellular space"/>
    <property type="evidence" value="ECO:0007669"/>
    <property type="project" value="TreeGrafter"/>
</dbReference>
<dbReference type="PANTHER" id="PTHR45712">
    <property type="entry name" value="AGAP008170-PA"/>
    <property type="match status" value="1"/>
</dbReference>
<dbReference type="SMART" id="SM00365">
    <property type="entry name" value="LRR_SD22"/>
    <property type="match status" value="4"/>
</dbReference>
<evidence type="ECO:0000256" key="10">
    <source>
        <dbReference type="ARBA" id="ARBA00022737"/>
    </source>
</evidence>
<dbReference type="EMBL" id="BEZZ01000674">
    <property type="protein sequence ID" value="GCC35214.1"/>
    <property type="molecule type" value="Genomic_DNA"/>
</dbReference>
<dbReference type="SUPFAM" id="SSF52058">
    <property type="entry name" value="L domain-like"/>
    <property type="match status" value="1"/>
</dbReference>
<gene>
    <name evidence="16" type="ORF">chiPu_0013697</name>
</gene>
<dbReference type="STRING" id="137246.A0A401SXU5"/>